<organism evidence="1 2">
    <name type="scientific">Pisolithus tinctorius Marx 270</name>
    <dbReference type="NCBI Taxonomy" id="870435"/>
    <lineage>
        <taxon>Eukaryota</taxon>
        <taxon>Fungi</taxon>
        <taxon>Dikarya</taxon>
        <taxon>Basidiomycota</taxon>
        <taxon>Agaricomycotina</taxon>
        <taxon>Agaricomycetes</taxon>
        <taxon>Agaricomycetidae</taxon>
        <taxon>Boletales</taxon>
        <taxon>Sclerodermatineae</taxon>
        <taxon>Pisolithaceae</taxon>
        <taxon>Pisolithus</taxon>
    </lineage>
</organism>
<gene>
    <name evidence="1" type="ORF">M404DRAFT_1005356</name>
</gene>
<accession>A0A0C3NB91</accession>
<dbReference type="Proteomes" id="UP000054217">
    <property type="component" value="Unassembled WGS sequence"/>
</dbReference>
<keyword evidence="2" id="KW-1185">Reference proteome</keyword>
<dbReference type="EMBL" id="KN832016">
    <property type="protein sequence ID" value="KIN98374.1"/>
    <property type="molecule type" value="Genomic_DNA"/>
</dbReference>
<dbReference type="HOGENOM" id="CLU_1090373_0_0_1"/>
<sequence>MSCIGLQSVFTYLRSYFYPSSLTGREDPARMDVCETVPVSDMDVSSHSESDVSMDLCEPIPSGELAIDNPDFATDLLPRTSPGAADGLLAEFTPMAAGGGLQHATAKIVALVQTHLICVYCGLLFSQPFFYIGSVPRYECPKCGSAIEGKPVTAPVIRDLAVGMGEIVQQFYPGTVQIGEHFDPDYGSSHEVLEQISLEAYFTRFNG</sequence>
<evidence type="ECO:0000313" key="2">
    <source>
        <dbReference type="Proteomes" id="UP000054217"/>
    </source>
</evidence>
<reference evidence="2" key="2">
    <citation type="submission" date="2015-01" db="EMBL/GenBank/DDBJ databases">
        <title>Evolutionary Origins and Diversification of the Mycorrhizal Mutualists.</title>
        <authorList>
            <consortium name="DOE Joint Genome Institute"/>
            <consortium name="Mycorrhizal Genomics Consortium"/>
            <person name="Kohler A."/>
            <person name="Kuo A."/>
            <person name="Nagy L.G."/>
            <person name="Floudas D."/>
            <person name="Copeland A."/>
            <person name="Barry K.W."/>
            <person name="Cichocki N."/>
            <person name="Veneault-Fourrey C."/>
            <person name="LaButti K."/>
            <person name="Lindquist E.A."/>
            <person name="Lipzen A."/>
            <person name="Lundell T."/>
            <person name="Morin E."/>
            <person name="Murat C."/>
            <person name="Riley R."/>
            <person name="Ohm R."/>
            <person name="Sun H."/>
            <person name="Tunlid A."/>
            <person name="Henrissat B."/>
            <person name="Grigoriev I.V."/>
            <person name="Hibbett D.S."/>
            <person name="Martin F."/>
        </authorList>
    </citation>
    <scope>NUCLEOTIDE SEQUENCE [LARGE SCALE GENOMIC DNA]</scope>
    <source>
        <strain evidence="2">Marx 270</strain>
    </source>
</reference>
<protein>
    <submittedName>
        <fullName evidence="1">Uncharacterized protein</fullName>
    </submittedName>
</protein>
<dbReference type="AlphaFoldDB" id="A0A0C3NB91"/>
<dbReference type="InParanoid" id="A0A0C3NB91"/>
<name>A0A0C3NB91_PISTI</name>
<reference evidence="1 2" key="1">
    <citation type="submission" date="2014-04" db="EMBL/GenBank/DDBJ databases">
        <authorList>
            <consortium name="DOE Joint Genome Institute"/>
            <person name="Kuo A."/>
            <person name="Kohler A."/>
            <person name="Costa M.D."/>
            <person name="Nagy L.G."/>
            <person name="Floudas D."/>
            <person name="Copeland A."/>
            <person name="Barry K.W."/>
            <person name="Cichocki N."/>
            <person name="Veneault-Fourrey C."/>
            <person name="LaButti K."/>
            <person name="Lindquist E.A."/>
            <person name="Lipzen A."/>
            <person name="Lundell T."/>
            <person name="Morin E."/>
            <person name="Murat C."/>
            <person name="Sun H."/>
            <person name="Tunlid A."/>
            <person name="Henrissat B."/>
            <person name="Grigoriev I.V."/>
            <person name="Hibbett D.S."/>
            <person name="Martin F."/>
            <person name="Nordberg H.P."/>
            <person name="Cantor M.N."/>
            <person name="Hua S.X."/>
        </authorList>
    </citation>
    <scope>NUCLEOTIDE SEQUENCE [LARGE SCALE GENOMIC DNA]</scope>
    <source>
        <strain evidence="1 2">Marx 270</strain>
    </source>
</reference>
<proteinExistence type="predicted"/>
<evidence type="ECO:0000313" key="1">
    <source>
        <dbReference type="EMBL" id="KIN98374.1"/>
    </source>
</evidence>